<dbReference type="SUPFAM" id="SSF56784">
    <property type="entry name" value="HAD-like"/>
    <property type="match status" value="1"/>
</dbReference>
<evidence type="ECO:0000256" key="3">
    <source>
        <dbReference type="ARBA" id="ARBA00022967"/>
    </source>
</evidence>
<feature type="transmembrane region" description="Helical" evidence="6">
    <location>
        <begin position="12"/>
        <end position="30"/>
    </location>
</feature>
<feature type="transmembrane region" description="Helical" evidence="6">
    <location>
        <begin position="36"/>
        <end position="55"/>
    </location>
</feature>
<dbReference type="SFLD" id="SFLDG00002">
    <property type="entry name" value="C1.7:_P-type_atpase_like"/>
    <property type="match status" value="1"/>
</dbReference>
<dbReference type="InterPro" id="IPR023299">
    <property type="entry name" value="ATPase_P-typ_cyto_dom_N"/>
</dbReference>
<evidence type="ECO:0000256" key="5">
    <source>
        <dbReference type="ARBA" id="ARBA00023136"/>
    </source>
</evidence>
<organism evidence="8 9">
    <name type="scientific">Candidatus Southlakia epibionticum</name>
    <dbReference type="NCBI Taxonomy" id="3043284"/>
    <lineage>
        <taxon>Bacteria</taxon>
        <taxon>Candidatus Saccharimonadota</taxon>
        <taxon>Candidatus Saccharimonadia</taxon>
        <taxon>Candidatus Saccharimonadales</taxon>
        <taxon>Candidatus Saccharimonadaceae</taxon>
        <taxon>Candidatus Southlakia</taxon>
    </lineage>
</organism>
<dbReference type="Gene3D" id="2.70.150.10">
    <property type="entry name" value="Calcium-transporting ATPase, cytoplasmic transduction domain A"/>
    <property type="match status" value="1"/>
</dbReference>
<dbReference type="PRINTS" id="PR00120">
    <property type="entry name" value="HATPASE"/>
</dbReference>
<gene>
    <name evidence="8" type="ORF">SEML1_0366</name>
</gene>
<dbReference type="InterPro" id="IPR044492">
    <property type="entry name" value="P_typ_ATPase_HD_dom"/>
</dbReference>
<dbReference type="InterPro" id="IPR008250">
    <property type="entry name" value="ATPase_P-typ_transduc_dom_A_sf"/>
</dbReference>
<keyword evidence="5 6" id="KW-0472">Membrane</keyword>
<dbReference type="InterPro" id="IPR023214">
    <property type="entry name" value="HAD_sf"/>
</dbReference>
<proteinExistence type="predicted"/>
<evidence type="ECO:0000256" key="4">
    <source>
        <dbReference type="ARBA" id="ARBA00022989"/>
    </source>
</evidence>
<dbReference type="Proteomes" id="UP001177295">
    <property type="component" value="Chromosome"/>
</dbReference>
<dbReference type="PRINTS" id="PR00119">
    <property type="entry name" value="CATATPASE"/>
</dbReference>
<dbReference type="SUPFAM" id="SSF81665">
    <property type="entry name" value="Calcium ATPase, transmembrane domain M"/>
    <property type="match status" value="1"/>
</dbReference>
<feature type="transmembrane region" description="Helical" evidence="6">
    <location>
        <begin position="184"/>
        <end position="205"/>
    </location>
</feature>
<feature type="transmembrane region" description="Helical" evidence="6">
    <location>
        <begin position="217"/>
        <end position="239"/>
    </location>
</feature>
<feature type="domain" description="P-type ATPase A" evidence="7">
    <location>
        <begin position="68"/>
        <end position="167"/>
    </location>
</feature>
<keyword evidence="8" id="KW-0378">Hydrolase</keyword>
<accession>A0ABY8WZB9</accession>
<dbReference type="InterPro" id="IPR001757">
    <property type="entry name" value="P_typ_ATPase"/>
</dbReference>
<name>A0ABY8WZB9_9BACT</name>
<dbReference type="Gene3D" id="3.40.1110.10">
    <property type="entry name" value="Calcium-transporting ATPase, cytoplasmic domain N"/>
    <property type="match status" value="1"/>
</dbReference>
<feature type="transmembrane region" description="Helical" evidence="6">
    <location>
        <begin position="603"/>
        <end position="619"/>
    </location>
</feature>
<dbReference type="PANTHER" id="PTHR42861">
    <property type="entry name" value="CALCIUM-TRANSPORTING ATPASE"/>
    <property type="match status" value="1"/>
</dbReference>
<dbReference type="InterPro" id="IPR018303">
    <property type="entry name" value="ATPase_P-typ_P_site"/>
</dbReference>
<feature type="transmembrane region" description="Helical" evidence="6">
    <location>
        <begin position="639"/>
        <end position="658"/>
    </location>
</feature>
<dbReference type="Pfam" id="PF00122">
    <property type="entry name" value="E1-E2_ATPase"/>
    <property type="match status" value="1"/>
</dbReference>
<dbReference type="GO" id="GO:0016787">
    <property type="term" value="F:hydrolase activity"/>
    <property type="evidence" value="ECO:0007669"/>
    <property type="project" value="UniProtKB-KW"/>
</dbReference>
<dbReference type="RefSeq" id="WP_376754356.1">
    <property type="nucleotide sequence ID" value="NZ_CP124550.1"/>
</dbReference>
<dbReference type="Gene3D" id="1.20.1110.10">
    <property type="entry name" value="Calcium-transporting ATPase, transmembrane domain"/>
    <property type="match status" value="1"/>
</dbReference>
<evidence type="ECO:0000313" key="9">
    <source>
        <dbReference type="Proteomes" id="UP001177295"/>
    </source>
</evidence>
<dbReference type="InterPro" id="IPR036412">
    <property type="entry name" value="HAD-like_sf"/>
</dbReference>
<evidence type="ECO:0000259" key="7">
    <source>
        <dbReference type="Pfam" id="PF00122"/>
    </source>
</evidence>
<dbReference type="EMBL" id="CP124550">
    <property type="protein sequence ID" value="WIO45993.1"/>
    <property type="molecule type" value="Genomic_DNA"/>
</dbReference>
<dbReference type="SUPFAM" id="SSF81653">
    <property type="entry name" value="Calcium ATPase, transduction domain A"/>
    <property type="match status" value="1"/>
</dbReference>
<feature type="transmembrane region" description="Helical" evidence="6">
    <location>
        <begin position="670"/>
        <end position="694"/>
    </location>
</feature>
<dbReference type="PROSITE" id="PS00154">
    <property type="entry name" value="ATPASE_E1_E2"/>
    <property type="match status" value="1"/>
</dbReference>
<sequence>MRDYAEIIKRNVLSPVVLAVFVLAGALLYVREYRDAWFMSVVISINTVIGVVQEIRAKRVLKKLELMNAPVARVERKGKIVEISYDKLRLGDILHIRAGDELPADGDVTRSHGLELDESMLTGESAAVEKSAHDRVYAATVVTAGDGVVAVRALGADTRAGAISAVLKRYTPALTPLQRAIQTAITFLTYGAIVLSLLIFVSYYFSGFDSIQILKTITVASVTVIPEGLLLASSLLLAFGSLHLAQAKVLPQKLSAIEAMALLGVLCVDKTGTLTSDEVTLESCESFDARTDVARLAALVARETGGGNITAAAILAAANPPLDANITGVLAFSSARKLAGVRAVISGKTRTFVMGAPEFVAKLAPLNDVQSKQIDSWVSRGMRVLLLAGFSDAKTPLKNLACGSGRPLGIVILRNSLRDGVQDTVRFLQGHGVSIRVISGDNPRTVQYIARAAGIHNPEKSITGAELAKLSDEAFMRAADEHTIFARVLPEQKERLIAHFRNQGKFTGMVGDGVNDALALKQADLGVAMRAGAPASRRVADLILLNNSFTSLPAGMQLGNRIIQAIEIIAILFFHKIIYGVVLLFSTIMLGVVYPYAPRHVTFLNIFLVTMPTIMWTLFPPSPEHRVDPRGFWRDTLRAVAPIAILTGLTIAAVYWIMLKTPGVQPPQAATMTVLIATFFGVYLVFLAGIMLGVTLDNRAKLARALYLAAVAVVAIAGFAIVPLRRFFDFTAPNVALLWPGAAIVAAVAVVQYIIAGRAGLRIERGMDGVSRTSDTTSNPDLKKK</sequence>
<evidence type="ECO:0000256" key="2">
    <source>
        <dbReference type="ARBA" id="ARBA00022692"/>
    </source>
</evidence>
<dbReference type="SFLD" id="SFLDS00003">
    <property type="entry name" value="Haloacid_Dehalogenase"/>
    <property type="match status" value="1"/>
</dbReference>
<evidence type="ECO:0000256" key="1">
    <source>
        <dbReference type="ARBA" id="ARBA00004141"/>
    </source>
</evidence>
<dbReference type="InterPro" id="IPR059000">
    <property type="entry name" value="ATPase_P-type_domA"/>
</dbReference>
<dbReference type="InterPro" id="IPR023298">
    <property type="entry name" value="ATPase_P-typ_TM_dom_sf"/>
</dbReference>
<dbReference type="Gene3D" id="3.40.50.1000">
    <property type="entry name" value="HAD superfamily/HAD-like"/>
    <property type="match status" value="1"/>
</dbReference>
<comment type="subcellular location">
    <subcellularLocation>
        <location evidence="1">Membrane</location>
        <topology evidence="1">Multi-pass membrane protein</topology>
    </subcellularLocation>
</comment>
<feature type="transmembrane region" description="Helical" evidence="6">
    <location>
        <begin position="577"/>
        <end position="597"/>
    </location>
</feature>
<keyword evidence="3" id="KW-1278">Translocase</keyword>
<protein>
    <submittedName>
        <fullName evidence="8">HAD family hydrolase</fullName>
    </submittedName>
</protein>
<dbReference type="SFLD" id="SFLDF00027">
    <property type="entry name" value="p-type_atpase"/>
    <property type="match status" value="1"/>
</dbReference>
<evidence type="ECO:0000313" key="8">
    <source>
        <dbReference type="EMBL" id="WIO45993.1"/>
    </source>
</evidence>
<keyword evidence="2 6" id="KW-0812">Transmembrane</keyword>
<evidence type="ECO:0000256" key="6">
    <source>
        <dbReference type="SAM" id="Phobius"/>
    </source>
</evidence>
<dbReference type="Pfam" id="PF00702">
    <property type="entry name" value="Hydrolase"/>
    <property type="match status" value="1"/>
</dbReference>
<reference evidence="8 9" key="1">
    <citation type="journal article" date="2023" name="Cell">
        <title>Genetic manipulation of Patescibacteria provides mechanistic insights into microbial dark matter and the epibiotic lifestyle.</title>
        <authorList>
            <person name="Wang Y."/>
            <person name="Gallagher L.A."/>
            <person name="Andrade P.A."/>
            <person name="Liu A."/>
            <person name="Humphreys I.R."/>
            <person name="Turkarslan S."/>
            <person name="Cutler K.J."/>
            <person name="Arrieta-Ortiz M.L."/>
            <person name="Li Y."/>
            <person name="Radey M.C."/>
            <person name="McLean J.S."/>
            <person name="Cong Q."/>
            <person name="Baker D."/>
            <person name="Baliga N.S."/>
            <person name="Peterson S.B."/>
            <person name="Mougous J.D."/>
        </authorList>
    </citation>
    <scope>NUCLEOTIDE SEQUENCE [LARGE SCALE GENOMIC DNA]</scope>
    <source>
        <strain evidence="8 9">ML1</strain>
    </source>
</reference>
<keyword evidence="9" id="KW-1185">Reference proteome</keyword>
<feature type="transmembrane region" description="Helical" evidence="6">
    <location>
        <begin position="706"/>
        <end position="724"/>
    </location>
</feature>
<dbReference type="SUPFAM" id="SSF81660">
    <property type="entry name" value="Metal cation-transporting ATPase, ATP-binding domain N"/>
    <property type="match status" value="1"/>
</dbReference>
<keyword evidence="4 6" id="KW-1133">Transmembrane helix</keyword>
<dbReference type="NCBIfam" id="TIGR01494">
    <property type="entry name" value="ATPase_P-type"/>
    <property type="match status" value="2"/>
</dbReference>
<feature type="transmembrane region" description="Helical" evidence="6">
    <location>
        <begin position="736"/>
        <end position="755"/>
    </location>
</feature>